<dbReference type="EMBL" id="SUMG01000019">
    <property type="protein sequence ID" value="NBG89207.1"/>
    <property type="molecule type" value="Genomic_DNA"/>
</dbReference>
<dbReference type="AlphaFoldDB" id="A0AA43XM46"/>
<protein>
    <submittedName>
        <fullName evidence="2">DUF2232 domain-containing protein</fullName>
    </submittedName>
</protein>
<organism evidence="2 3">
    <name type="scientific">Isachenkonia alkalipeptolytica</name>
    <dbReference type="NCBI Taxonomy" id="2565777"/>
    <lineage>
        <taxon>Bacteria</taxon>
        <taxon>Bacillati</taxon>
        <taxon>Bacillota</taxon>
        <taxon>Clostridia</taxon>
        <taxon>Eubacteriales</taxon>
        <taxon>Clostridiaceae</taxon>
        <taxon>Isachenkonia</taxon>
    </lineage>
</organism>
<evidence type="ECO:0000256" key="1">
    <source>
        <dbReference type="SAM" id="Phobius"/>
    </source>
</evidence>
<reference evidence="2 3" key="1">
    <citation type="submission" date="2019-04" db="EMBL/GenBank/DDBJ databases">
        <title>Isachenkonia alkalipeptolytica gen. nov. sp. nov. a new anaerobic, alkiliphilic organothrophic bacterium capable to reduce synthesized ferrihydrite isolated from a soda lake.</title>
        <authorList>
            <person name="Toshchakov S.V."/>
            <person name="Zavarzina D.G."/>
            <person name="Zhilina T.N."/>
            <person name="Kostrikina N.A."/>
            <person name="Kublanov I.V."/>
        </authorList>
    </citation>
    <scope>NUCLEOTIDE SEQUENCE [LARGE SCALE GENOMIC DNA]</scope>
    <source>
        <strain evidence="2 3">Z-1701</strain>
    </source>
</reference>
<sequence length="313" mass="35211">MVMNLLSDRKALIEASLMATISSFFVISFIYIPFLSLLLILLPVPFLVLATRHGNRYVVYSFFITSVIVGALTGIIYPVFIVLIFGPMTLIMGYFFKRKASAYHVIGVGTLVSILSIFITIQLVDWVAGIYVIDELIQMLQSVIDHQVAALENMSIEAISREEILSYFVIIIPGAFVVQSLLICFLNYYMTAAVLKRLGVEQQELPEFSNFRWPGNIVLGSFIIFTMSFASRFIEGIYAETLLTNITLIFAFVFFLQGIAFISFFIKKTRINKPLRMIILGIIVILSPLLTIVAFMGLVDALFDMRKLKKSGA</sequence>
<dbReference type="Proteomes" id="UP000449710">
    <property type="component" value="Unassembled WGS sequence"/>
</dbReference>
<feature type="transmembrane region" description="Helical" evidence="1">
    <location>
        <begin position="278"/>
        <end position="299"/>
    </location>
</feature>
<evidence type="ECO:0000313" key="2">
    <source>
        <dbReference type="EMBL" id="NBG89207.1"/>
    </source>
</evidence>
<keyword evidence="1" id="KW-0472">Membrane</keyword>
<dbReference type="Pfam" id="PF09991">
    <property type="entry name" value="DUF2232"/>
    <property type="match status" value="1"/>
</dbReference>
<accession>A0AA43XM46</accession>
<name>A0AA43XM46_9CLOT</name>
<feature type="transmembrane region" description="Helical" evidence="1">
    <location>
        <begin position="102"/>
        <end position="124"/>
    </location>
</feature>
<feature type="transmembrane region" description="Helical" evidence="1">
    <location>
        <begin position="211"/>
        <end position="234"/>
    </location>
</feature>
<feature type="transmembrane region" description="Helical" evidence="1">
    <location>
        <begin position="12"/>
        <end position="42"/>
    </location>
</feature>
<dbReference type="InterPro" id="IPR018710">
    <property type="entry name" value="DUF2232"/>
</dbReference>
<dbReference type="PANTHER" id="PTHR41324:SF1">
    <property type="entry name" value="DUF2232 DOMAIN-CONTAINING PROTEIN"/>
    <property type="match status" value="1"/>
</dbReference>
<dbReference type="PANTHER" id="PTHR41324">
    <property type="entry name" value="MEMBRANE PROTEIN-RELATED"/>
    <property type="match status" value="1"/>
</dbReference>
<feature type="transmembrane region" description="Helical" evidence="1">
    <location>
        <begin position="164"/>
        <end position="190"/>
    </location>
</feature>
<evidence type="ECO:0000313" key="3">
    <source>
        <dbReference type="Proteomes" id="UP000449710"/>
    </source>
</evidence>
<comment type="caution">
    <text evidence="2">The sequence shown here is derived from an EMBL/GenBank/DDBJ whole genome shotgun (WGS) entry which is preliminary data.</text>
</comment>
<keyword evidence="1" id="KW-0812">Transmembrane</keyword>
<feature type="transmembrane region" description="Helical" evidence="1">
    <location>
        <begin position="246"/>
        <end position="266"/>
    </location>
</feature>
<feature type="transmembrane region" description="Helical" evidence="1">
    <location>
        <begin position="62"/>
        <end position="95"/>
    </location>
</feature>
<gene>
    <name evidence="2" type="ORF">ISALK_11970</name>
</gene>
<keyword evidence="3" id="KW-1185">Reference proteome</keyword>
<proteinExistence type="predicted"/>
<keyword evidence="1" id="KW-1133">Transmembrane helix</keyword>